<protein>
    <submittedName>
        <fullName evidence="5">DUF4124 domain-containing protein</fullName>
    </submittedName>
</protein>
<evidence type="ECO:0000256" key="1">
    <source>
        <dbReference type="SAM" id="Coils"/>
    </source>
</evidence>
<dbReference type="EMBL" id="SUMF01000002">
    <property type="protein sequence ID" value="TJZ77492.1"/>
    <property type="molecule type" value="Genomic_DNA"/>
</dbReference>
<feature type="domain" description="DUF4124" evidence="4">
    <location>
        <begin position="10"/>
        <end position="46"/>
    </location>
</feature>
<evidence type="ECO:0000313" key="6">
    <source>
        <dbReference type="Proteomes" id="UP000310016"/>
    </source>
</evidence>
<sequence>MKRLTLLTGALLLIWAASAEAALYRWVDENGNTQYSDKPPAAQPKGGVTELDKRGIVRKTPQPQMSEEERLRKQEAERQANEARRRDRALLLSFSRPEEVDLLRDQQVEAIQATIQTNKIKRQNASAKLARLNEQADRFAKRKKPIPTDLETDIALTRKEIDEIDLDSQKRQTEIIEVKKRAEADKKRLTELQAGQR</sequence>
<keyword evidence="1" id="KW-0175">Coiled coil</keyword>
<organism evidence="5 6">
    <name type="scientific">Chitiniphilus eburneus</name>
    <dbReference type="NCBI Taxonomy" id="2571148"/>
    <lineage>
        <taxon>Bacteria</taxon>
        <taxon>Pseudomonadati</taxon>
        <taxon>Pseudomonadota</taxon>
        <taxon>Betaproteobacteria</taxon>
        <taxon>Neisseriales</taxon>
        <taxon>Chitinibacteraceae</taxon>
        <taxon>Chitiniphilus</taxon>
    </lineage>
</organism>
<dbReference type="AlphaFoldDB" id="A0A4U0QAN3"/>
<dbReference type="Pfam" id="PF13511">
    <property type="entry name" value="DUF4124"/>
    <property type="match status" value="1"/>
</dbReference>
<dbReference type="InterPro" id="IPR025392">
    <property type="entry name" value="DUF4124"/>
</dbReference>
<dbReference type="Proteomes" id="UP000310016">
    <property type="component" value="Unassembled WGS sequence"/>
</dbReference>
<evidence type="ECO:0000259" key="4">
    <source>
        <dbReference type="Pfam" id="PF13511"/>
    </source>
</evidence>
<feature type="coiled-coil region" evidence="1">
    <location>
        <begin position="115"/>
        <end position="142"/>
    </location>
</feature>
<gene>
    <name evidence="5" type="ORF">FAZ21_03925</name>
</gene>
<evidence type="ECO:0000256" key="3">
    <source>
        <dbReference type="SAM" id="SignalP"/>
    </source>
</evidence>
<feature type="compositionally biased region" description="Basic and acidic residues" evidence="2">
    <location>
        <begin position="67"/>
        <end position="84"/>
    </location>
</feature>
<name>A0A4U0QAN3_9NEIS</name>
<proteinExistence type="predicted"/>
<evidence type="ECO:0000313" key="5">
    <source>
        <dbReference type="EMBL" id="TJZ77492.1"/>
    </source>
</evidence>
<feature type="signal peptide" evidence="3">
    <location>
        <begin position="1"/>
        <end position="21"/>
    </location>
</feature>
<feature type="region of interest" description="Disordered" evidence="2">
    <location>
        <begin position="34"/>
        <end position="84"/>
    </location>
</feature>
<feature type="chain" id="PRO_5020528595" evidence="3">
    <location>
        <begin position="22"/>
        <end position="197"/>
    </location>
</feature>
<keyword evidence="3" id="KW-0732">Signal</keyword>
<comment type="caution">
    <text evidence="5">The sequence shown here is derived from an EMBL/GenBank/DDBJ whole genome shotgun (WGS) entry which is preliminary data.</text>
</comment>
<evidence type="ECO:0000256" key="2">
    <source>
        <dbReference type="SAM" id="MobiDB-lite"/>
    </source>
</evidence>
<reference evidence="5 6" key="1">
    <citation type="submission" date="2019-04" db="EMBL/GenBank/DDBJ databases">
        <title>Chitiniphilus eburnea sp. nov., a novel chitinolytic bacterium isolated from aquaculture sludge.</title>
        <authorList>
            <person name="Sheng M."/>
        </authorList>
    </citation>
    <scope>NUCLEOTIDE SEQUENCE [LARGE SCALE GENOMIC DNA]</scope>
    <source>
        <strain evidence="5 6">HX-2-15</strain>
    </source>
</reference>
<dbReference type="OrthoDB" id="7064973at2"/>
<dbReference type="RefSeq" id="WP_136771967.1">
    <property type="nucleotide sequence ID" value="NZ_CP156074.1"/>
</dbReference>
<keyword evidence="6" id="KW-1185">Reference proteome</keyword>
<accession>A0A4U0QAN3</accession>